<dbReference type="RefSeq" id="WP_120356534.1">
    <property type="nucleotide sequence ID" value="NZ_RAQO01000012.1"/>
</dbReference>
<dbReference type="InterPro" id="IPR052521">
    <property type="entry name" value="Cell_div_SPOR-domain"/>
</dbReference>
<dbReference type="InterPro" id="IPR007730">
    <property type="entry name" value="SPOR-like_dom"/>
</dbReference>
<accession>A0A420E681</accession>
<keyword evidence="2" id="KW-1133">Transmembrane helix</keyword>
<gene>
    <name evidence="4" type="ORF">DBZ36_18820</name>
</gene>
<feature type="region of interest" description="Disordered" evidence="1">
    <location>
        <begin position="1"/>
        <end position="22"/>
    </location>
</feature>
<dbReference type="OrthoDB" id="8558195at2"/>
<evidence type="ECO:0000256" key="2">
    <source>
        <dbReference type="SAM" id="Phobius"/>
    </source>
</evidence>
<keyword evidence="2" id="KW-0812">Transmembrane</keyword>
<proteinExistence type="predicted"/>
<protein>
    <submittedName>
        <fullName evidence="4">Cell division protein</fullName>
    </submittedName>
</protein>
<evidence type="ECO:0000256" key="1">
    <source>
        <dbReference type="SAM" id="MobiDB-lite"/>
    </source>
</evidence>
<dbReference type="Gene3D" id="3.30.70.1070">
    <property type="entry name" value="Sporulation related repeat"/>
    <property type="match status" value="1"/>
</dbReference>
<comment type="caution">
    <text evidence="4">The sequence shown here is derived from an EMBL/GenBank/DDBJ whole genome shotgun (WGS) entry which is preliminary data.</text>
</comment>
<feature type="transmembrane region" description="Helical" evidence="2">
    <location>
        <begin position="26"/>
        <end position="47"/>
    </location>
</feature>
<evidence type="ECO:0000313" key="5">
    <source>
        <dbReference type="Proteomes" id="UP000286482"/>
    </source>
</evidence>
<feature type="compositionally biased region" description="Basic residues" evidence="1">
    <location>
        <begin position="11"/>
        <end position="22"/>
    </location>
</feature>
<name>A0A420E681_9ALTE</name>
<dbReference type="PROSITE" id="PS51724">
    <property type="entry name" value="SPOR"/>
    <property type="match status" value="1"/>
</dbReference>
<keyword evidence="4" id="KW-0132">Cell division</keyword>
<keyword evidence="5" id="KW-1185">Reference proteome</keyword>
<dbReference type="InterPro" id="IPR036680">
    <property type="entry name" value="SPOR-like_sf"/>
</dbReference>
<dbReference type="PANTHER" id="PTHR38687:SF2">
    <property type="entry name" value="CELL DIVISION PROTEIN FTSN"/>
    <property type="match status" value="1"/>
</dbReference>
<sequence>MAKDYVARPRTSNRRKSKRPVKNKQGFPFGLAVVVLIAIVGFAWGLYSIQGSAPTQETPVVKAPAKAPSTTKKPNALPEKPQQRAYIEELENREVIVESNPNLNQASKPYQMQCASFRGRDKAEETKAMIAFSGLESSIKRSEGKNGVWYRVVLGPYPRKRDAERDRHILQNAKIDGCSIWYWNWD</sequence>
<feature type="compositionally biased region" description="Low complexity" evidence="1">
    <location>
        <begin position="62"/>
        <end position="76"/>
    </location>
</feature>
<organism evidence="4 5">
    <name type="scientific">Alginatibacterium sediminis</name>
    <dbReference type="NCBI Taxonomy" id="2164068"/>
    <lineage>
        <taxon>Bacteria</taxon>
        <taxon>Pseudomonadati</taxon>
        <taxon>Pseudomonadota</taxon>
        <taxon>Gammaproteobacteria</taxon>
        <taxon>Alteromonadales</taxon>
        <taxon>Alteromonadaceae</taxon>
        <taxon>Alginatibacterium</taxon>
    </lineage>
</organism>
<dbReference type="AlphaFoldDB" id="A0A420E681"/>
<feature type="domain" description="SPOR" evidence="3">
    <location>
        <begin position="104"/>
        <end position="184"/>
    </location>
</feature>
<dbReference type="GO" id="GO:0042834">
    <property type="term" value="F:peptidoglycan binding"/>
    <property type="evidence" value="ECO:0007669"/>
    <property type="project" value="InterPro"/>
</dbReference>
<dbReference type="EMBL" id="RAQO01000012">
    <property type="protein sequence ID" value="RKF13121.1"/>
    <property type="molecule type" value="Genomic_DNA"/>
</dbReference>
<dbReference type="Pfam" id="PF05036">
    <property type="entry name" value="SPOR"/>
    <property type="match status" value="1"/>
</dbReference>
<dbReference type="Proteomes" id="UP000286482">
    <property type="component" value="Unassembled WGS sequence"/>
</dbReference>
<dbReference type="PANTHER" id="PTHR38687">
    <property type="entry name" value="CELL DIVISION PROTEIN DEDD-RELATED"/>
    <property type="match status" value="1"/>
</dbReference>
<evidence type="ECO:0000313" key="4">
    <source>
        <dbReference type="EMBL" id="RKF13121.1"/>
    </source>
</evidence>
<keyword evidence="2" id="KW-0472">Membrane</keyword>
<reference evidence="4 5" key="1">
    <citation type="submission" date="2018-09" db="EMBL/GenBank/DDBJ databases">
        <authorList>
            <person name="Wang Z."/>
        </authorList>
    </citation>
    <scope>NUCLEOTIDE SEQUENCE [LARGE SCALE GENOMIC DNA]</scope>
    <source>
        <strain evidence="4 5">ALS 81</strain>
    </source>
</reference>
<dbReference type="GO" id="GO:0051301">
    <property type="term" value="P:cell division"/>
    <property type="evidence" value="ECO:0007669"/>
    <property type="project" value="UniProtKB-KW"/>
</dbReference>
<keyword evidence="4" id="KW-0131">Cell cycle</keyword>
<feature type="region of interest" description="Disordered" evidence="1">
    <location>
        <begin position="55"/>
        <end position="79"/>
    </location>
</feature>
<dbReference type="SUPFAM" id="SSF110997">
    <property type="entry name" value="Sporulation related repeat"/>
    <property type="match status" value="1"/>
</dbReference>
<evidence type="ECO:0000259" key="3">
    <source>
        <dbReference type="PROSITE" id="PS51724"/>
    </source>
</evidence>